<organism evidence="1 2">
    <name type="scientific">Bifidobacterium favimelis</name>
    <dbReference type="NCBI Taxonomy" id="3122979"/>
    <lineage>
        <taxon>Bacteria</taxon>
        <taxon>Bacillati</taxon>
        <taxon>Actinomycetota</taxon>
        <taxon>Actinomycetes</taxon>
        <taxon>Bifidobacteriales</taxon>
        <taxon>Bifidobacteriaceae</taxon>
        <taxon>Bifidobacterium</taxon>
    </lineage>
</organism>
<dbReference type="Proteomes" id="UP001373159">
    <property type="component" value="Unassembled WGS sequence"/>
</dbReference>
<sequence>MVNLTLVNGGIVEPGTYGSIVIRGDARILPGVRFSVLDIEGRVVCSDLEGVALRLKGDLYAARGTLRLSRISGSGRIIGACSIQLETLHFKGLIRGTHSLTALEEILFIGLMEHIHSIGSRQVDIHGVVKADRIIGTSIRIRALHPKRVAPHDVIWMNQNSRVELIQCADLLAERLEGLTLMADQVTLMENSLITELICRTQLTTDRHSAAVLVKGGCKRRHIAPS</sequence>
<comment type="caution">
    <text evidence="1">The sequence shown here is derived from an EMBL/GenBank/DDBJ whole genome shotgun (WGS) entry which is preliminary data.</text>
</comment>
<dbReference type="RefSeq" id="WP_340469007.1">
    <property type="nucleotide sequence ID" value="NZ_JBANBB010000001.1"/>
</dbReference>
<dbReference type="EMBL" id="JBANBB010000001">
    <property type="protein sequence ID" value="MEK0306484.1"/>
    <property type="molecule type" value="Genomic_DNA"/>
</dbReference>
<evidence type="ECO:0008006" key="3">
    <source>
        <dbReference type="Google" id="ProtNLM"/>
    </source>
</evidence>
<evidence type="ECO:0000313" key="2">
    <source>
        <dbReference type="Proteomes" id="UP001373159"/>
    </source>
</evidence>
<name>A0ABU8ZNF8_9BIFI</name>
<protein>
    <recommendedName>
        <fullName evidence="3">Polymer-forming cytoskeletal protein</fullName>
    </recommendedName>
</protein>
<proteinExistence type="predicted"/>
<gene>
    <name evidence="1" type="ORF">V8P97_03230</name>
</gene>
<reference evidence="1 2" key="1">
    <citation type="submission" date="2024-02" db="EMBL/GenBank/DDBJ databases">
        <title>Bifidobacterium honeyensis sp. nov., isolated from the comb honey.</title>
        <authorList>
            <person name="Liu W."/>
            <person name="Li Y."/>
        </authorList>
    </citation>
    <scope>NUCLEOTIDE SEQUENCE [LARGE SCALE GENOMIC DNA]</scope>
    <source>
        <strain evidence="1 2">IMAU50988</strain>
    </source>
</reference>
<accession>A0ABU8ZNF8</accession>
<evidence type="ECO:0000313" key="1">
    <source>
        <dbReference type="EMBL" id="MEK0306484.1"/>
    </source>
</evidence>
<keyword evidence="2" id="KW-1185">Reference proteome</keyword>